<dbReference type="AlphaFoldDB" id="A0A5A7PE58"/>
<organism evidence="1 2">
    <name type="scientific">Striga asiatica</name>
    <name type="common">Asiatic witchweed</name>
    <name type="synonym">Buchnera asiatica</name>
    <dbReference type="NCBI Taxonomy" id="4170"/>
    <lineage>
        <taxon>Eukaryota</taxon>
        <taxon>Viridiplantae</taxon>
        <taxon>Streptophyta</taxon>
        <taxon>Embryophyta</taxon>
        <taxon>Tracheophyta</taxon>
        <taxon>Spermatophyta</taxon>
        <taxon>Magnoliopsida</taxon>
        <taxon>eudicotyledons</taxon>
        <taxon>Gunneridae</taxon>
        <taxon>Pentapetalae</taxon>
        <taxon>asterids</taxon>
        <taxon>lamiids</taxon>
        <taxon>Lamiales</taxon>
        <taxon>Orobanchaceae</taxon>
        <taxon>Buchnereae</taxon>
        <taxon>Striga</taxon>
    </lineage>
</organism>
<evidence type="ECO:0000313" key="1">
    <source>
        <dbReference type="EMBL" id="GER31059.1"/>
    </source>
</evidence>
<proteinExistence type="predicted"/>
<accession>A0A5A7PE58</accession>
<keyword evidence="2" id="KW-1185">Reference proteome</keyword>
<gene>
    <name evidence="1" type="ORF">STAS_07040</name>
</gene>
<name>A0A5A7PE58_STRAF</name>
<protein>
    <submittedName>
        <fullName evidence="1">Uncharacterized protein</fullName>
    </submittedName>
</protein>
<dbReference type="Proteomes" id="UP000325081">
    <property type="component" value="Unassembled WGS sequence"/>
</dbReference>
<sequence length="161" mass="18309">MAPNASEYAAHYMCDADLPPAKPMTIDFSKAHMRSYLAVIPDDLKAHLTLVYPNLNMRYQANLTDDDKLGYDVEYWAYSYYKHGVTMGIGFFEYLQMISKAMHNISAFEMPYKSGDFLNMLPDRSAILVEVSIDEDANVLMHRGVTFNGDKDRTSFLVPNA</sequence>
<reference evidence="2" key="1">
    <citation type="journal article" date="2019" name="Curr. Biol.">
        <title>Genome Sequence of Striga asiatica Provides Insight into the Evolution of Plant Parasitism.</title>
        <authorList>
            <person name="Yoshida S."/>
            <person name="Kim S."/>
            <person name="Wafula E.K."/>
            <person name="Tanskanen J."/>
            <person name="Kim Y.M."/>
            <person name="Honaas L."/>
            <person name="Yang Z."/>
            <person name="Spallek T."/>
            <person name="Conn C.E."/>
            <person name="Ichihashi Y."/>
            <person name="Cheong K."/>
            <person name="Cui S."/>
            <person name="Der J.P."/>
            <person name="Gundlach H."/>
            <person name="Jiao Y."/>
            <person name="Hori C."/>
            <person name="Ishida J.K."/>
            <person name="Kasahara H."/>
            <person name="Kiba T."/>
            <person name="Kim M.S."/>
            <person name="Koo N."/>
            <person name="Laohavisit A."/>
            <person name="Lee Y.H."/>
            <person name="Lumba S."/>
            <person name="McCourt P."/>
            <person name="Mortimer J.C."/>
            <person name="Mutuku J.M."/>
            <person name="Nomura T."/>
            <person name="Sasaki-Sekimoto Y."/>
            <person name="Seto Y."/>
            <person name="Wang Y."/>
            <person name="Wakatake T."/>
            <person name="Sakakibara H."/>
            <person name="Demura T."/>
            <person name="Yamaguchi S."/>
            <person name="Yoneyama K."/>
            <person name="Manabe R.I."/>
            <person name="Nelson D.C."/>
            <person name="Schulman A.H."/>
            <person name="Timko M.P."/>
            <person name="dePamphilis C.W."/>
            <person name="Choi D."/>
            <person name="Shirasu K."/>
        </authorList>
    </citation>
    <scope>NUCLEOTIDE SEQUENCE [LARGE SCALE GENOMIC DNA]</scope>
    <source>
        <strain evidence="2">cv. UVA1</strain>
    </source>
</reference>
<evidence type="ECO:0000313" key="2">
    <source>
        <dbReference type="Proteomes" id="UP000325081"/>
    </source>
</evidence>
<dbReference type="EMBL" id="BKCP01004417">
    <property type="protein sequence ID" value="GER31059.1"/>
    <property type="molecule type" value="Genomic_DNA"/>
</dbReference>
<comment type="caution">
    <text evidence="1">The sequence shown here is derived from an EMBL/GenBank/DDBJ whole genome shotgun (WGS) entry which is preliminary data.</text>
</comment>